<evidence type="ECO:0000256" key="4">
    <source>
        <dbReference type="ARBA" id="ARBA00022475"/>
    </source>
</evidence>
<keyword evidence="3" id="KW-0813">Transport</keyword>
<dbReference type="PROSITE" id="PS01307">
    <property type="entry name" value="MOTA"/>
    <property type="match status" value="1"/>
</dbReference>
<keyword evidence="7 13" id="KW-0812">Transmembrane</keyword>
<evidence type="ECO:0000256" key="3">
    <source>
        <dbReference type="ARBA" id="ARBA00022448"/>
    </source>
</evidence>
<dbReference type="Pfam" id="PF20560">
    <property type="entry name" value="MotA_N"/>
    <property type="match status" value="1"/>
</dbReference>
<evidence type="ECO:0000259" key="14">
    <source>
        <dbReference type="Pfam" id="PF01618"/>
    </source>
</evidence>
<dbReference type="OrthoDB" id="9782603at2"/>
<evidence type="ECO:0000256" key="9">
    <source>
        <dbReference type="ARBA" id="ARBA00022781"/>
    </source>
</evidence>
<dbReference type="PANTHER" id="PTHR30433">
    <property type="entry name" value="CHEMOTAXIS PROTEIN MOTA"/>
    <property type="match status" value="1"/>
</dbReference>
<dbReference type="InterPro" id="IPR046786">
    <property type="entry name" value="MotA_N"/>
</dbReference>
<comment type="subcellular location">
    <subcellularLocation>
        <location evidence="1">Cell inner membrane</location>
        <topology evidence="1">Multi-pass membrane protein</topology>
    </subcellularLocation>
</comment>
<evidence type="ECO:0000259" key="15">
    <source>
        <dbReference type="Pfam" id="PF20560"/>
    </source>
</evidence>
<dbReference type="GO" id="GO:0005886">
    <property type="term" value="C:plasma membrane"/>
    <property type="evidence" value="ECO:0007669"/>
    <property type="project" value="UniProtKB-SubCell"/>
</dbReference>
<dbReference type="InterPro" id="IPR022522">
    <property type="entry name" value="Flagellar_motor_stator_MotA"/>
</dbReference>
<evidence type="ECO:0000313" key="16">
    <source>
        <dbReference type="EMBL" id="RDS84709.1"/>
    </source>
</evidence>
<dbReference type="Proteomes" id="UP000254258">
    <property type="component" value="Unassembled WGS sequence"/>
</dbReference>
<keyword evidence="6" id="KW-0997">Cell inner membrane</keyword>
<sequence length="290" mass="31163">MLVLVGSLLVLSCVLGGYVLSHGHILALWQPSELMIIGGGAMGAFLSANPLKIVKGALHNIVALFKGPKYRKQDYVDLLALLYDIFGVMRKQGLLGLESHIEDPQSSPVFSAYPRLVKEHHLIEFTTDCLRLMVGGNMNPHELEQLLEVELETHQHEAEAPALAVMKLADALPGFGIVAAVLGIVTTMSQLGGDTSQIGEHIAGALVGTFLGILLCYGFVGPLGAAMENRVQEDGRAFECVKVALLACLRGYNPKVAVEFARKTLSPQARPNFQDFEAHLKDSARAGASV</sequence>
<dbReference type="InterPro" id="IPR002898">
    <property type="entry name" value="MotA_ExbB_proton_chnl"/>
</dbReference>
<evidence type="ECO:0000256" key="1">
    <source>
        <dbReference type="ARBA" id="ARBA00004429"/>
    </source>
</evidence>
<keyword evidence="9" id="KW-0375">Hydrogen ion transport</keyword>
<evidence type="ECO:0000256" key="2">
    <source>
        <dbReference type="ARBA" id="ARBA00008038"/>
    </source>
</evidence>
<comment type="caution">
    <text evidence="16">The sequence shown here is derived from an EMBL/GenBank/DDBJ whole genome shotgun (WGS) entry which is preliminary data.</text>
</comment>
<evidence type="ECO:0000256" key="12">
    <source>
        <dbReference type="ARBA" id="ARBA00023136"/>
    </source>
</evidence>
<evidence type="ECO:0000256" key="11">
    <source>
        <dbReference type="ARBA" id="ARBA00023065"/>
    </source>
</evidence>
<keyword evidence="12 13" id="KW-0472">Membrane</keyword>
<gene>
    <name evidence="16" type="primary">motA</name>
    <name evidence="16" type="ORF">DWU98_01730</name>
</gene>
<dbReference type="InterPro" id="IPR047055">
    <property type="entry name" value="MotA-like"/>
</dbReference>
<evidence type="ECO:0000256" key="7">
    <source>
        <dbReference type="ARBA" id="ARBA00022692"/>
    </source>
</evidence>
<keyword evidence="17" id="KW-1185">Reference proteome</keyword>
<dbReference type="NCBIfam" id="TIGR03818">
    <property type="entry name" value="MotA1"/>
    <property type="match status" value="1"/>
</dbReference>
<comment type="similarity">
    <text evidence="2">Belongs to the MotA family.</text>
</comment>
<evidence type="ECO:0000256" key="8">
    <source>
        <dbReference type="ARBA" id="ARBA00022779"/>
    </source>
</evidence>
<keyword evidence="16" id="KW-0282">Flagellum</keyword>
<evidence type="ECO:0000256" key="6">
    <source>
        <dbReference type="ARBA" id="ARBA00022519"/>
    </source>
</evidence>
<keyword evidence="16" id="KW-0966">Cell projection</keyword>
<feature type="domain" description="MotA/TolQ/ExbB proton channel" evidence="14">
    <location>
        <begin position="136"/>
        <end position="232"/>
    </location>
</feature>
<dbReference type="AlphaFoldDB" id="A0A370X8G0"/>
<dbReference type="Pfam" id="PF01618">
    <property type="entry name" value="MotA_ExbB"/>
    <property type="match status" value="1"/>
</dbReference>
<accession>A0A370X8G0</accession>
<name>A0A370X8G0_9GAMM</name>
<dbReference type="GO" id="GO:0071978">
    <property type="term" value="P:bacterial-type flagellum-dependent swarming motility"/>
    <property type="evidence" value="ECO:0007669"/>
    <property type="project" value="InterPro"/>
</dbReference>
<organism evidence="16 17">
    <name type="scientific">Dyella monticola</name>
    <dbReference type="NCBI Taxonomy" id="1927958"/>
    <lineage>
        <taxon>Bacteria</taxon>
        <taxon>Pseudomonadati</taxon>
        <taxon>Pseudomonadota</taxon>
        <taxon>Gammaproteobacteria</taxon>
        <taxon>Lysobacterales</taxon>
        <taxon>Rhodanobacteraceae</taxon>
        <taxon>Dyella</taxon>
    </lineage>
</organism>
<feature type="domain" description="Motility protein A N-terminal" evidence="15">
    <location>
        <begin position="4"/>
        <end position="93"/>
    </location>
</feature>
<keyword evidence="4" id="KW-1003">Cell membrane</keyword>
<evidence type="ECO:0000256" key="5">
    <source>
        <dbReference type="ARBA" id="ARBA00022500"/>
    </source>
</evidence>
<evidence type="ECO:0000256" key="13">
    <source>
        <dbReference type="SAM" id="Phobius"/>
    </source>
</evidence>
<reference evidence="16 17" key="1">
    <citation type="submission" date="2018-07" db="EMBL/GenBank/DDBJ databases">
        <title>Dyella monticola sp. nov. and Dyella psychrodurans sp. nov. isolated from monsoon evergreen broad-leaved forest soil of Dinghu Mountain, China.</title>
        <authorList>
            <person name="Gao Z."/>
            <person name="Qiu L."/>
        </authorList>
    </citation>
    <scope>NUCLEOTIDE SEQUENCE [LARGE SCALE GENOMIC DNA]</scope>
    <source>
        <strain evidence="16 17">4G-K06</strain>
    </source>
</reference>
<dbReference type="RefSeq" id="WP_115493737.1">
    <property type="nucleotide sequence ID" value="NZ_QRBE01000001.1"/>
</dbReference>
<protein>
    <submittedName>
        <fullName evidence="16">Flagellar motor stator protein MotA</fullName>
    </submittedName>
</protein>
<dbReference type="InterPro" id="IPR000540">
    <property type="entry name" value="Flag_MotA_CS"/>
</dbReference>
<dbReference type="GO" id="GO:0006935">
    <property type="term" value="P:chemotaxis"/>
    <property type="evidence" value="ECO:0007669"/>
    <property type="project" value="UniProtKB-KW"/>
</dbReference>
<dbReference type="EMBL" id="QRBE01000001">
    <property type="protein sequence ID" value="RDS84709.1"/>
    <property type="molecule type" value="Genomic_DNA"/>
</dbReference>
<feature type="transmembrane region" description="Helical" evidence="13">
    <location>
        <begin position="201"/>
        <end position="220"/>
    </location>
</feature>
<keyword evidence="16" id="KW-0969">Cilium</keyword>
<dbReference type="GO" id="GO:1902600">
    <property type="term" value="P:proton transmembrane transport"/>
    <property type="evidence" value="ECO:0007669"/>
    <property type="project" value="UniProtKB-KW"/>
</dbReference>
<keyword evidence="5" id="KW-0145">Chemotaxis</keyword>
<feature type="transmembrane region" description="Helical" evidence="13">
    <location>
        <begin position="171"/>
        <end position="189"/>
    </location>
</feature>
<keyword evidence="8" id="KW-0283">Flagellar rotation</keyword>
<evidence type="ECO:0000256" key="10">
    <source>
        <dbReference type="ARBA" id="ARBA00022989"/>
    </source>
</evidence>
<dbReference type="PANTHER" id="PTHR30433:SF4">
    <property type="entry name" value="MOTILITY PROTEIN A"/>
    <property type="match status" value="1"/>
</dbReference>
<evidence type="ECO:0000313" key="17">
    <source>
        <dbReference type="Proteomes" id="UP000254258"/>
    </source>
</evidence>
<proteinExistence type="inferred from homology"/>
<feature type="transmembrane region" description="Helical" evidence="13">
    <location>
        <begin position="26"/>
        <end position="46"/>
    </location>
</feature>
<keyword evidence="10 13" id="KW-1133">Transmembrane helix</keyword>
<keyword evidence="11" id="KW-0406">Ion transport</keyword>